<evidence type="ECO:0000256" key="1">
    <source>
        <dbReference type="SAM" id="MobiDB-lite"/>
    </source>
</evidence>
<feature type="region of interest" description="Disordered" evidence="1">
    <location>
        <begin position="26"/>
        <end position="60"/>
    </location>
</feature>
<protein>
    <recommendedName>
        <fullName evidence="4">CopG family transcriptional regulator</fullName>
    </recommendedName>
</protein>
<comment type="caution">
    <text evidence="2">The sequence shown here is derived from an EMBL/GenBank/DDBJ whole genome shotgun (WGS) entry which is preliminary data.</text>
</comment>
<reference evidence="2" key="1">
    <citation type="submission" date="2022-08" db="EMBL/GenBank/DDBJ databases">
        <title>Genomic Encyclopedia of Type Strains, Phase V (KMG-V): Genome sequencing to study the core and pangenomes of soil and plant-associated prokaryotes.</title>
        <authorList>
            <person name="Whitman W."/>
        </authorList>
    </citation>
    <scope>NUCLEOTIDE SEQUENCE</scope>
    <source>
        <strain evidence="2">SP3002</strain>
    </source>
</reference>
<evidence type="ECO:0000313" key="3">
    <source>
        <dbReference type="Proteomes" id="UP001155110"/>
    </source>
</evidence>
<feature type="compositionally biased region" description="Basic and acidic residues" evidence="1">
    <location>
        <begin position="42"/>
        <end position="54"/>
    </location>
</feature>
<sequence length="60" mass="6834">MDAGSDEDTDRNRSFIGFYTDPAVKETAQRRARQEGVSLSEWMRRRLDDLDTGGRKPATT</sequence>
<gene>
    <name evidence="2" type="ORF">GGP99_003499</name>
</gene>
<accession>A0AAW5PE29</accession>
<proteinExistence type="predicted"/>
<dbReference type="EMBL" id="JANTZM010000033">
    <property type="protein sequence ID" value="MCS4159507.1"/>
    <property type="molecule type" value="Genomic_DNA"/>
</dbReference>
<organism evidence="2 3">
    <name type="scientific">Salinibacter ruber</name>
    <dbReference type="NCBI Taxonomy" id="146919"/>
    <lineage>
        <taxon>Bacteria</taxon>
        <taxon>Pseudomonadati</taxon>
        <taxon>Rhodothermota</taxon>
        <taxon>Rhodothermia</taxon>
        <taxon>Rhodothermales</taxon>
        <taxon>Salinibacteraceae</taxon>
        <taxon>Salinibacter</taxon>
    </lineage>
</organism>
<name>A0AAW5PE29_9BACT</name>
<evidence type="ECO:0008006" key="4">
    <source>
        <dbReference type="Google" id="ProtNLM"/>
    </source>
</evidence>
<dbReference type="RefSeq" id="WP_251981084.1">
    <property type="nucleotide sequence ID" value="NZ_CALTSO010000323.1"/>
</dbReference>
<evidence type="ECO:0000313" key="2">
    <source>
        <dbReference type="EMBL" id="MCS4159507.1"/>
    </source>
</evidence>
<dbReference type="Proteomes" id="UP001155110">
    <property type="component" value="Unassembled WGS sequence"/>
</dbReference>
<dbReference type="AlphaFoldDB" id="A0AAW5PE29"/>